<dbReference type="EMBL" id="HM461982">
    <property type="protein sequence ID" value="ADP02354.1"/>
    <property type="molecule type" value="Genomic_DNA"/>
</dbReference>
<proteinExistence type="predicted"/>
<protein>
    <submittedName>
        <fullName evidence="1">Gp9</fullName>
    </submittedName>
</protein>
<dbReference type="GeneID" id="10324358"/>
<dbReference type="RefSeq" id="YP_004306853.1">
    <property type="nucleotide sequence ID" value="NC_015273.1"/>
</dbReference>
<sequence>MFDACAGQLGRVAALLRMRGVINEGSTMKLFDKAARPAIVAALCCAFNAHAGELPPALQKSLKPYSISSATIESGALRITMNRPTVTRAMYSNIVLIGACSPLWAASRKAWGSATVNSIEVRNAIGAQGYSFRGGRKECAELGGVSGGDAEVRKYVDAHTWVCVAGAECRPRRPGEVIAGDE</sequence>
<name>E5FFG2_9CAUD</name>
<keyword evidence="2" id="KW-1185">Reference proteome</keyword>
<organism evidence="1 2">
    <name type="scientific">Burkholderia phage KS14</name>
    <dbReference type="NCBI Taxonomy" id="910475"/>
    <lineage>
        <taxon>Viruses</taxon>
        <taxon>Duplodnaviria</taxon>
        <taxon>Heunggongvirae</taxon>
        <taxon>Uroviricota</taxon>
        <taxon>Caudoviricetes</taxon>
        <taxon>Peduoviridae</taxon>
        <taxon>Kisquattuordecimvirus</taxon>
        <taxon>Kisquattuordecimvirus KS14</taxon>
    </lineage>
</organism>
<evidence type="ECO:0000313" key="2">
    <source>
        <dbReference type="Proteomes" id="UP000007026"/>
    </source>
</evidence>
<dbReference type="KEGG" id="vg:10324358"/>
<accession>E5FFG2</accession>
<gene>
    <name evidence="1" type="primary">9</name>
</gene>
<reference evidence="1 2" key="1">
    <citation type="journal article" date="2010" name="BMC Genomics">
        <title>Genomic analysis and relatedness of P2-like phages of the Burkholderia cepacia complex.</title>
        <authorList>
            <person name="Lynch K.H."/>
            <person name="Stothard P."/>
            <person name="Dennis J.J."/>
        </authorList>
    </citation>
    <scope>NUCLEOTIDE SEQUENCE [LARGE SCALE GENOMIC DNA]</scope>
</reference>
<dbReference type="Proteomes" id="UP000007026">
    <property type="component" value="Segment"/>
</dbReference>
<evidence type="ECO:0000313" key="1">
    <source>
        <dbReference type="EMBL" id="ADP02354.1"/>
    </source>
</evidence>